<reference evidence="10" key="1">
    <citation type="submission" date="2022-08" db="EMBL/GenBank/DDBJ databases">
        <title>Novel sulfate-reducing endosymbionts in the free-living metamonad Anaeramoeba.</title>
        <authorList>
            <person name="Jerlstrom-Hultqvist J."/>
            <person name="Cepicka I."/>
            <person name="Gallot-Lavallee L."/>
            <person name="Salas-Leiva D."/>
            <person name="Curtis B.A."/>
            <person name="Zahonova K."/>
            <person name="Pipaliya S."/>
            <person name="Dacks J."/>
            <person name="Roger A.J."/>
        </authorList>
    </citation>
    <scope>NUCLEOTIDE SEQUENCE</scope>
    <source>
        <strain evidence="10">Schooner1</strain>
    </source>
</reference>
<keyword evidence="3 7" id="KW-0698">rRNA processing</keyword>
<sequence length="610" mass="72727">MNFVNKINNKPFLLLQSSEKTKNSLLKLTKEFFELTKKHEPITLGIFNELFVDGFENEQIWSEIELQNKPLNLMIKDKLSSLLNKNPDNFNLRSYQELQKEKKKEREMEDEDDDDEEEEEEETESDDEESSDDNDSNEEPKKKEDKKPEKKKKQKEKKKKEDLSESSEMEEQDLYDEIDEMHAFVERQEEEQKKLEERNFESDEEEDDDKFEDPNGNKESNPFSFLQKDFGKKESSEDEANDEEDNDFSDQDPLLSNGSKNKAKDIMFNDFFGDEKSSKQPSLKSNHEKRMEKLKDQIEKLEEKALQEKHWSLKGEVVGKNRPSNSLLETHLDFEHRNPKPVITEEHTSKLEELIKQRIQDNAFDDVERKEEIFEETEEKKAELNFEKSKKGLGEEHEEMYLKQVENIDKKKDQLEKTHRQITGLVKRLFYRLDSFSNFTYKQKPVFESEKKPKENVSSVMMEEVIPENVGTASLLAPEEIYQKKKGKLKNMRTESEMTQKDRKRRRREYKRKIRSDRKRKEMEVNKEYHTDVLQMSKKSAQHLLKQKNKTANVKVKIDKDSENNQGFRVSQTFNKLEENKRKSQNQSFNKKKNNSKLFIEDKKASYYKL</sequence>
<feature type="region of interest" description="Disordered" evidence="9">
    <location>
        <begin position="558"/>
        <end position="596"/>
    </location>
</feature>
<evidence type="ECO:0000256" key="9">
    <source>
        <dbReference type="SAM" id="MobiDB-lite"/>
    </source>
</evidence>
<feature type="compositionally biased region" description="Acidic residues" evidence="9">
    <location>
        <begin position="164"/>
        <end position="179"/>
    </location>
</feature>
<dbReference type="PANTHER" id="PTHR17039">
    <property type="entry name" value="U3 SMALL NUCLEOLAR RIBONUCLEOPROTEIN PROTEIN MPP10"/>
    <property type="match status" value="1"/>
</dbReference>
<keyword evidence="5 7" id="KW-0687">Ribonucleoprotein</keyword>
<feature type="compositionally biased region" description="Acidic residues" evidence="9">
    <location>
        <begin position="236"/>
        <end position="250"/>
    </location>
</feature>
<gene>
    <name evidence="10" type="ORF">M0813_29270</name>
</gene>
<evidence type="ECO:0000256" key="8">
    <source>
        <dbReference type="SAM" id="Coils"/>
    </source>
</evidence>
<dbReference type="PIRSF" id="PIRSF017300">
    <property type="entry name" value="snoRNP_Mpp10"/>
    <property type="match status" value="1"/>
</dbReference>
<evidence type="ECO:0000256" key="6">
    <source>
        <dbReference type="ARBA" id="ARBA00029455"/>
    </source>
</evidence>
<feature type="compositionally biased region" description="Basic and acidic residues" evidence="9">
    <location>
        <begin position="138"/>
        <end position="148"/>
    </location>
</feature>
<dbReference type="PANTHER" id="PTHR17039:SF0">
    <property type="entry name" value="U3 SMALL NUCLEOLAR RIBONUCLEOPROTEIN PROTEIN MPP10"/>
    <property type="match status" value="1"/>
</dbReference>
<feature type="compositionally biased region" description="Polar residues" evidence="9">
    <location>
        <begin position="564"/>
        <end position="575"/>
    </location>
</feature>
<comment type="caution">
    <text evidence="10">The sequence shown here is derived from an EMBL/GenBank/DDBJ whole genome shotgun (WGS) entry which is preliminary data.</text>
</comment>
<accession>A0ABQ8XRR7</accession>
<comment type="similarity">
    <text evidence="6 7">Belongs to the MPP10 family.</text>
</comment>
<keyword evidence="8" id="KW-0175">Coiled coil</keyword>
<evidence type="ECO:0000313" key="11">
    <source>
        <dbReference type="Proteomes" id="UP001150062"/>
    </source>
</evidence>
<dbReference type="EMBL" id="JAOAOG010000269">
    <property type="protein sequence ID" value="KAJ6234677.1"/>
    <property type="molecule type" value="Genomic_DNA"/>
</dbReference>
<feature type="compositionally biased region" description="Acidic residues" evidence="9">
    <location>
        <begin position="108"/>
        <end position="137"/>
    </location>
</feature>
<name>A0ABQ8XRR7_9EUKA</name>
<evidence type="ECO:0000256" key="4">
    <source>
        <dbReference type="ARBA" id="ARBA00023242"/>
    </source>
</evidence>
<dbReference type="Proteomes" id="UP001150062">
    <property type="component" value="Unassembled WGS sequence"/>
</dbReference>
<dbReference type="Pfam" id="PF04006">
    <property type="entry name" value="Mpp10"/>
    <property type="match status" value="1"/>
</dbReference>
<evidence type="ECO:0000256" key="2">
    <source>
        <dbReference type="ARBA" id="ARBA00022517"/>
    </source>
</evidence>
<feature type="compositionally biased region" description="Basic and acidic residues" evidence="9">
    <location>
        <begin position="262"/>
        <end position="278"/>
    </location>
</feature>
<feature type="compositionally biased region" description="Basic and acidic residues" evidence="9">
    <location>
        <begin position="180"/>
        <end position="201"/>
    </location>
</feature>
<comment type="function">
    <text evidence="7">Involved in nucleolar processing of pre-18S ribosomal RNA.</text>
</comment>
<evidence type="ECO:0000256" key="1">
    <source>
        <dbReference type="ARBA" id="ARBA00004604"/>
    </source>
</evidence>
<evidence type="ECO:0000256" key="3">
    <source>
        <dbReference type="ARBA" id="ARBA00022552"/>
    </source>
</evidence>
<evidence type="ECO:0000256" key="5">
    <source>
        <dbReference type="ARBA" id="ARBA00023274"/>
    </source>
</evidence>
<organism evidence="10 11">
    <name type="scientific">Anaeramoeba flamelloides</name>
    <dbReference type="NCBI Taxonomy" id="1746091"/>
    <lineage>
        <taxon>Eukaryota</taxon>
        <taxon>Metamonada</taxon>
        <taxon>Anaeramoebidae</taxon>
        <taxon>Anaeramoeba</taxon>
    </lineage>
</organism>
<feature type="region of interest" description="Disordered" evidence="9">
    <location>
        <begin position="486"/>
        <end position="524"/>
    </location>
</feature>
<feature type="compositionally biased region" description="Basic residues" evidence="9">
    <location>
        <begin position="149"/>
        <end position="158"/>
    </location>
</feature>
<feature type="compositionally biased region" description="Basic and acidic residues" evidence="9">
    <location>
        <begin position="492"/>
        <end position="501"/>
    </location>
</feature>
<feature type="compositionally biased region" description="Acidic residues" evidence="9">
    <location>
        <begin position="202"/>
        <end position="211"/>
    </location>
</feature>
<proteinExistence type="inferred from homology"/>
<evidence type="ECO:0000256" key="7">
    <source>
        <dbReference type="PIRNR" id="PIRNR017300"/>
    </source>
</evidence>
<dbReference type="InterPro" id="IPR012173">
    <property type="entry name" value="Mpp10"/>
</dbReference>
<keyword evidence="2 7" id="KW-0690">Ribosome biogenesis</keyword>
<feature type="compositionally biased region" description="Basic residues" evidence="9">
    <location>
        <begin position="502"/>
        <end position="518"/>
    </location>
</feature>
<keyword evidence="4 7" id="KW-0539">Nucleus</keyword>
<comment type="subcellular location">
    <subcellularLocation>
        <location evidence="1 7">Nucleus</location>
        <location evidence="1 7">Nucleolus</location>
    </subcellularLocation>
</comment>
<keyword evidence="11" id="KW-1185">Reference proteome</keyword>
<feature type="compositionally biased region" description="Basic and acidic residues" evidence="9">
    <location>
        <begin position="285"/>
        <end position="295"/>
    </location>
</feature>
<evidence type="ECO:0000313" key="10">
    <source>
        <dbReference type="EMBL" id="KAJ6234677.1"/>
    </source>
</evidence>
<feature type="coiled-coil region" evidence="8">
    <location>
        <begin position="367"/>
        <end position="418"/>
    </location>
</feature>
<feature type="region of interest" description="Disordered" evidence="9">
    <location>
        <begin position="99"/>
        <end position="295"/>
    </location>
</feature>
<dbReference type="GO" id="GO:1990904">
    <property type="term" value="C:ribonucleoprotein complex"/>
    <property type="evidence" value="ECO:0007669"/>
    <property type="project" value="UniProtKB-KW"/>
</dbReference>
<protein>
    <recommendedName>
        <fullName evidence="7">U3 small nucleolar ribonucleoprotein protein MPP10</fullName>
    </recommendedName>
</protein>